<gene>
    <name evidence="1" type="ordered locus">Cycma_2280</name>
</gene>
<sequence length="159" mass="18233">MNKILTIGFIVCLFFSIGIANGQEISWTAIESLKDSLRSNPKPIMVFIHTDWCKYCKMQENITFQKPKVAGLLSKNFYCIKINAESEEELVFLGRKYKPGKTGDYHSLAKMLGTNNGRLLFPTTVFYAPLSQTFERLQGLQTAKVLERFFTEHGMEFDE</sequence>
<dbReference type="InterPro" id="IPR036249">
    <property type="entry name" value="Thioredoxin-like_sf"/>
</dbReference>
<dbReference type="HOGENOM" id="CLU_090389_8_0_10"/>
<dbReference type="Gene3D" id="3.40.30.10">
    <property type="entry name" value="Glutaredoxin"/>
    <property type="match status" value="1"/>
</dbReference>
<dbReference type="KEGG" id="cmr:Cycma_2280"/>
<dbReference type="eggNOG" id="COG1331">
    <property type="taxonomic scope" value="Bacteria"/>
</dbReference>
<proteinExistence type="predicted"/>
<reference evidence="2" key="1">
    <citation type="submission" date="2011-07" db="EMBL/GenBank/DDBJ databases">
        <title>The complete genome of Cyclobacterium marinum DSM 745.</title>
        <authorList>
            <person name="Lucas S."/>
            <person name="Han J."/>
            <person name="Lapidus A."/>
            <person name="Bruce D."/>
            <person name="Goodwin L."/>
            <person name="Pitluck S."/>
            <person name="Peters L."/>
            <person name="Kyrpides N."/>
            <person name="Mavromatis K."/>
            <person name="Ivanova N."/>
            <person name="Ovchinnikova G."/>
            <person name="Chertkov O."/>
            <person name="Detter J.C."/>
            <person name="Tapia R."/>
            <person name="Han C."/>
            <person name="Land M."/>
            <person name="Hauser L."/>
            <person name="Markowitz V."/>
            <person name="Cheng J.-F."/>
            <person name="Hugenholtz P."/>
            <person name="Woyke T."/>
            <person name="Wu D."/>
            <person name="Tindall B."/>
            <person name="Schuetze A."/>
            <person name="Brambilla E."/>
            <person name="Klenk H.-P."/>
            <person name="Eisen J.A."/>
        </authorList>
    </citation>
    <scope>NUCLEOTIDE SEQUENCE [LARGE SCALE GENOMIC DNA]</scope>
    <source>
        <strain evidence="2">ATCC 25205 / DSM 745 / LMG 13164 / NCIMB 1802</strain>
    </source>
</reference>
<dbReference type="RefSeq" id="WP_014020315.1">
    <property type="nucleotide sequence ID" value="NC_015914.1"/>
</dbReference>
<dbReference type="Pfam" id="PF13899">
    <property type="entry name" value="Thioredoxin_7"/>
    <property type="match status" value="1"/>
</dbReference>
<dbReference type="EMBL" id="CP002955">
    <property type="protein sequence ID" value="AEL26022.1"/>
    <property type="molecule type" value="Genomic_DNA"/>
</dbReference>
<dbReference type="Proteomes" id="UP000001635">
    <property type="component" value="Chromosome"/>
</dbReference>
<name>G0J528_CYCMS</name>
<keyword evidence="2" id="KW-1185">Reference proteome</keyword>
<dbReference type="SUPFAM" id="SSF52833">
    <property type="entry name" value="Thioredoxin-like"/>
    <property type="match status" value="1"/>
</dbReference>
<dbReference type="OrthoDB" id="9811036at2"/>
<dbReference type="STRING" id="880070.Cycma_2280"/>
<evidence type="ECO:0000313" key="1">
    <source>
        <dbReference type="EMBL" id="AEL26022.1"/>
    </source>
</evidence>
<dbReference type="AlphaFoldDB" id="G0J528"/>
<evidence type="ECO:0008006" key="3">
    <source>
        <dbReference type="Google" id="ProtNLM"/>
    </source>
</evidence>
<protein>
    <recommendedName>
        <fullName evidence="3">DUF255 domain-containing protein</fullName>
    </recommendedName>
</protein>
<organism evidence="1 2">
    <name type="scientific">Cyclobacterium marinum (strain ATCC 25205 / DSM 745 / LMG 13164 / NCIMB 1802)</name>
    <name type="common">Flectobacillus marinus</name>
    <dbReference type="NCBI Taxonomy" id="880070"/>
    <lineage>
        <taxon>Bacteria</taxon>
        <taxon>Pseudomonadati</taxon>
        <taxon>Bacteroidota</taxon>
        <taxon>Cytophagia</taxon>
        <taxon>Cytophagales</taxon>
        <taxon>Cyclobacteriaceae</taxon>
        <taxon>Cyclobacterium</taxon>
    </lineage>
</organism>
<evidence type="ECO:0000313" key="2">
    <source>
        <dbReference type="Proteomes" id="UP000001635"/>
    </source>
</evidence>
<accession>G0J528</accession>